<evidence type="ECO:0000313" key="4">
    <source>
        <dbReference type="Proteomes" id="UP000003448"/>
    </source>
</evidence>
<keyword evidence="4" id="KW-1185">Reference proteome</keyword>
<accession>I0L236</accession>
<evidence type="ECO:0000256" key="1">
    <source>
        <dbReference type="SAM" id="Phobius"/>
    </source>
</evidence>
<feature type="transmembrane region" description="Helical" evidence="1">
    <location>
        <begin position="66"/>
        <end position="87"/>
    </location>
</feature>
<feature type="transmembrane region" description="Helical" evidence="1">
    <location>
        <begin position="197"/>
        <end position="215"/>
    </location>
</feature>
<reference evidence="4" key="1">
    <citation type="journal article" date="2012" name="J. Bacteriol.">
        <title>Genome Sequence of Micromonospora lupini Lupac 08, Isolated from Root Nodules of Lupinus angustifolius.</title>
        <authorList>
            <person name="Alonso-Vega P."/>
            <person name="Normand P."/>
            <person name="Bacigalupe R."/>
            <person name="Pujic P."/>
            <person name="Lajus A."/>
            <person name="Vallenet D."/>
            <person name="Carro L."/>
            <person name="Coll P."/>
            <person name="Trujillo M.E."/>
        </authorList>
    </citation>
    <scope>NUCLEOTIDE SEQUENCE [LARGE SCALE GENOMIC DNA]</scope>
    <source>
        <strain evidence="4">Lupac 08</strain>
    </source>
</reference>
<dbReference type="RefSeq" id="WP_007458875.1">
    <property type="nucleotide sequence ID" value="NZ_HF570108.1"/>
</dbReference>
<dbReference type="OrthoDB" id="2294590at2"/>
<evidence type="ECO:0008006" key="5">
    <source>
        <dbReference type="Google" id="ProtNLM"/>
    </source>
</evidence>
<protein>
    <recommendedName>
        <fullName evidence="5">DUF998 domain-containing protein</fullName>
    </recommendedName>
</protein>
<keyword evidence="1" id="KW-1133">Transmembrane helix</keyword>
<dbReference type="InterPro" id="IPR009339">
    <property type="entry name" value="DUF998"/>
</dbReference>
<feature type="signal peptide" evidence="2">
    <location>
        <begin position="1"/>
        <end position="25"/>
    </location>
</feature>
<dbReference type="Proteomes" id="UP000003448">
    <property type="component" value="Unassembled WGS sequence"/>
</dbReference>
<dbReference type="EMBL" id="CAIE01000022">
    <property type="protein sequence ID" value="CCH17883.1"/>
    <property type="molecule type" value="Genomic_DNA"/>
</dbReference>
<feature type="chain" id="PRO_5038485119" description="DUF998 domain-containing protein" evidence="2">
    <location>
        <begin position="26"/>
        <end position="239"/>
    </location>
</feature>
<evidence type="ECO:0000313" key="3">
    <source>
        <dbReference type="EMBL" id="CCH17883.1"/>
    </source>
</evidence>
<keyword evidence="1" id="KW-0812">Transmembrane</keyword>
<keyword evidence="2" id="KW-0732">Signal</keyword>
<organism evidence="3 4">
    <name type="scientific">Micromonospora lupini str. Lupac 08</name>
    <dbReference type="NCBI Taxonomy" id="1150864"/>
    <lineage>
        <taxon>Bacteria</taxon>
        <taxon>Bacillati</taxon>
        <taxon>Actinomycetota</taxon>
        <taxon>Actinomycetes</taxon>
        <taxon>Micromonosporales</taxon>
        <taxon>Micromonosporaceae</taxon>
        <taxon>Micromonospora</taxon>
    </lineage>
</organism>
<proteinExistence type="predicted"/>
<dbReference type="AlphaFoldDB" id="I0L236"/>
<dbReference type="eggNOG" id="COG3371">
    <property type="taxonomic scope" value="Bacteria"/>
</dbReference>
<evidence type="ECO:0000256" key="2">
    <source>
        <dbReference type="SAM" id="SignalP"/>
    </source>
</evidence>
<keyword evidence="1" id="KW-0472">Membrane</keyword>
<dbReference type="Pfam" id="PF06197">
    <property type="entry name" value="DUF998"/>
    <property type="match status" value="1"/>
</dbReference>
<dbReference type="STRING" id="1150864.MILUP08_42814"/>
<sequence>MENMVNRLRPLAAAAFLLGPALYLAAEAITAAAWKSPSYSYADNWISDLGSATAGVFQGRELDSPLHVVMNSGFIVQGILFGIATVLLSRTISGRSRTFTAVTGVVTMIGYILVGTFHGSLQAQQNGTLPLHFTGATLAIVGGNVLALVLGIHWRKSPETRLIGLISIVVGAFGLVSVVALFLTFGAGLPSGAIERGSVYTIVIWQLAVASTLLLSRANSRAPRAAATGASTTTASTSN</sequence>
<name>I0L236_9ACTN</name>
<feature type="transmembrane region" description="Helical" evidence="1">
    <location>
        <begin position="129"/>
        <end position="150"/>
    </location>
</feature>
<feature type="transmembrane region" description="Helical" evidence="1">
    <location>
        <begin position="99"/>
        <end position="117"/>
    </location>
</feature>
<comment type="caution">
    <text evidence="3">The sequence shown here is derived from an EMBL/GenBank/DDBJ whole genome shotgun (WGS) entry which is preliminary data.</text>
</comment>
<gene>
    <name evidence="3" type="ORF">MILUP08_42814</name>
</gene>
<feature type="transmembrane region" description="Helical" evidence="1">
    <location>
        <begin position="162"/>
        <end position="185"/>
    </location>
</feature>